<dbReference type="InterPro" id="IPR023299">
    <property type="entry name" value="ATPase_P-typ_cyto_dom_N"/>
</dbReference>
<evidence type="ECO:0000256" key="12">
    <source>
        <dbReference type="ARBA" id="ARBA00022967"/>
    </source>
</evidence>
<evidence type="ECO:0000256" key="2">
    <source>
        <dbReference type="ARBA" id="ARBA00004166"/>
    </source>
</evidence>
<feature type="compositionally biased region" description="Polar residues" evidence="22">
    <location>
        <begin position="1255"/>
        <end position="1278"/>
    </location>
</feature>
<feature type="region of interest" description="Disordered" evidence="22">
    <location>
        <begin position="462"/>
        <end position="486"/>
    </location>
</feature>
<dbReference type="InterPro" id="IPR006539">
    <property type="entry name" value="P-type_ATPase_IV"/>
</dbReference>
<dbReference type="Gene3D" id="3.40.50.1000">
    <property type="entry name" value="HAD superfamily/HAD-like"/>
    <property type="match status" value="2"/>
</dbReference>
<feature type="transmembrane region" description="Helical" evidence="23">
    <location>
        <begin position="155"/>
        <end position="174"/>
    </location>
</feature>
<feature type="binding site" evidence="20">
    <location>
        <position position="635"/>
    </location>
    <ligand>
        <name>ATP</name>
        <dbReference type="ChEBI" id="CHEBI:30616"/>
    </ligand>
</feature>
<dbReference type="InterPro" id="IPR023214">
    <property type="entry name" value="HAD_sf"/>
</dbReference>
<evidence type="ECO:0000256" key="5">
    <source>
        <dbReference type="ARBA" id="ARBA00016031"/>
    </source>
</evidence>
<evidence type="ECO:0000256" key="13">
    <source>
        <dbReference type="ARBA" id="ARBA00022989"/>
    </source>
</evidence>
<feature type="transmembrane region" description="Helical" evidence="23">
    <location>
        <begin position="931"/>
        <end position="948"/>
    </location>
</feature>
<dbReference type="EMBL" id="VCAZ01000009">
    <property type="protein sequence ID" value="TSK31522.1"/>
    <property type="molecule type" value="Genomic_DNA"/>
</dbReference>
<dbReference type="InterPro" id="IPR011539">
    <property type="entry name" value="RHD_DNA_bind_dom"/>
</dbReference>
<evidence type="ECO:0000256" key="3">
    <source>
        <dbReference type="ARBA" id="ARBA00008109"/>
    </source>
</evidence>
<comment type="subcellular location">
    <subcellularLocation>
        <location evidence="2">Golgi apparatus</location>
        <location evidence="2">trans-Golgi network membrane</location>
        <topology evidence="2">Multi-pass membrane protein</topology>
    </subcellularLocation>
</comment>
<evidence type="ECO:0000259" key="24">
    <source>
        <dbReference type="PROSITE" id="PS50254"/>
    </source>
</evidence>
<evidence type="ECO:0000256" key="15">
    <source>
        <dbReference type="ARBA" id="ARBA00023055"/>
    </source>
</evidence>
<dbReference type="InterPro" id="IPR036412">
    <property type="entry name" value="HAD-like_sf"/>
</dbReference>
<organism evidence="25 26">
    <name type="scientific">Bagarius yarrelli</name>
    <name type="common">Goonch</name>
    <name type="synonym">Bagrus yarrelli</name>
    <dbReference type="NCBI Taxonomy" id="175774"/>
    <lineage>
        <taxon>Eukaryota</taxon>
        <taxon>Metazoa</taxon>
        <taxon>Chordata</taxon>
        <taxon>Craniata</taxon>
        <taxon>Vertebrata</taxon>
        <taxon>Euteleostomi</taxon>
        <taxon>Actinopterygii</taxon>
        <taxon>Neopterygii</taxon>
        <taxon>Teleostei</taxon>
        <taxon>Ostariophysi</taxon>
        <taxon>Siluriformes</taxon>
        <taxon>Sisoridae</taxon>
        <taxon>Sisorinae</taxon>
        <taxon>Bagarius</taxon>
    </lineage>
</organism>
<evidence type="ECO:0000256" key="17">
    <source>
        <dbReference type="ARBA" id="ARBA00031319"/>
    </source>
</evidence>
<dbReference type="InterPro" id="IPR032631">
    <property type="entry name" value="P-type_ATPase_N"/>
</dbReference>
<evidence type="ECO:0000256" key="6">
    <source>
        <dbReference type="ARBA" id="ARBA00022448"/>
    </source>
</evidence>
<feature type="binding site" evidence="20">
    <location>
        <position position="715"/>
    </location>
    <ligand>
        <name>ATP</name>
        <dbReference type="ChEBI" id="CHEBI:30616"/>
    </ligand>
</feature>
<dbReference type="PROSITE" id="PS00154">
    <property type="entry name" value="ATPASE_E1_E2"/>
    <property type="match status" value="1"/>
</dbReference>
<dbReference type="GO" id="GO:0060429">
    <property type="term" value="P:epithelium development"/>
    <property type="evidence" value="ECO:0007669"/>
    <property type="project" value="UniProtKB-ARBA"/>
</dbReference>
<dbReference type="SUPFAM" id="SSF81653">
    <property type="entry name" value="Calcium ATPase, transduction domain A"/>
    <property type="match status" value="1"/>
</dbReference>
<dbReference type="Gene3D" id="2.60.40.10">
    <property type="entry name" value="Immunoglobulins"/>
    <property type="match status" value="1"/>
</dbReference>
<comment type="catalytic activity">
    <reaction evidence="18">
        <text>ATP + H2O + phospholipidSide 1 = ADP + phosphate + phospholipidSide 2.</text>
        <dbReference type="EC" id="7.6.2.1"/>
    </reaction>
</comment>
<feature type="compositionally biased region" description="Polar residues" evidence="22">
    <location>
        <begin position="1174"/>
        <end position="1220"/>
    </location>
</feature>
<feature type="region of interest" description="Disordered" evidence="22">
    <location>
        <begin position="1143"/>
        <end position="1278"/>
    </location>
</feature>
<evidence type="ECO:0000256" key="22">
    <source>
        <dbReference type="SAM" id="MobiDB-lite"/>
    </source>
</evidence>
<evidence type="ECO:0000256" key="9">
    <source>
        <dbReference type="ARBA" id="ARBA00022741"/>
    </source>
</evidence>
<dbReference type="GO" id="GO:0006890">
    <property type="term" value="P:retrograde vesicle-mediated transport, Golgi to endoplasmic reticulum"/>
    <property type="evidence" value="ECO:0007669"/>
    <property type="project" value="TreeGrafter"/>
</dbReference>
<feature type="binding site" evidence="20">
    <location>
        <position position="540"/>
    </location>
    <ligand>
        <name>ATP</name>
        <dbReference type="ChEBI" id="CHEBI:30616"/>
    </ligand>
</feature>
<dbReference type="CDD" id="cd07541">
    <property type="entry name" value="P-type_ATPase_APLT_Neo1-like"/>
    <property type="match status" value="1"/>
</dbReference>
<feature type="transmembrane region" description="Helical" evidence="23">
    <location>
        <begin position="331"/>
        <end position="351"/>
    </location>
</feature>
<keyword evidence="13 23" id="KW-1133">Transmembrane helix</keyword>
<feature type="transmembrane region" description="Helical" evidence="23">
    <location>
        <begin position="869"/>
        <end position="891"/>
    </location>
</feature>
<feature type="region of interest" description="Disordered" evidence="22">
    <location>
        <begin position="1318"/>
        <end position="1341"/>
    </location>
</feature>
<sequence>MADSIPLNPMRNNSKKHRYYNAGRPLRYQVEDEASSLDEMPLMMSEEAFENDESDYHTLPRARLGQRRHGLGCCCEFLAHVCRRKKELKARTVWLGQPEKCEEKYPKNGIKNQKYNILTFVPGVLYQQFKFFLNLYFLVVACSQFVPSLKIGYLYTYWAPLAFVLAVTMVREAVDEVRRYRRDKEMNSQMYSKLTVRGKVQVKSSDIQVGDLIIIEKNQRVPADMIFLRTTEKSGACFIRTDQLDGETDWKLKVAVACTQRLPALGEDCDPPIHESLSIENTLWASTVVASGTVIGVVVYTGKEMRSVLNTSQSKNKVGLLDLELNRLTKALFLAQLVLSIVMVALQGFIGPWFRNLFRFVVLFSYIIPISLRVNLDMGKSAYGWMIMKDENIPGTVVRTSTIPEELGRIVYLLTDKTGTLTQNEMVFKRLHLGTVSYGMDTMDEIQSHIIQSYAQVSSAVSNGNSASSTPSHKAPPSGPKVRKSVSSRINEAVKAIALCHNVTPVYESRANGASESEGTEADQNFSDANRTYQASSPDEVALVRWTESVGLTLVNRDLSSLQLKTPAGQILTYCILQVFPFTSESKRMGIIVREEATGDITFYMKGADVAMASIVQYNDWLEEECGNMAREGLRTLVVAKKSLSEEQYQDFESRYSQAKLSLHDRALKVAAVVESLEREMELLCVTGVEDQLQADVRPTLELLRNAGIKIWMLTGDKLETATCIAKSSHLVSRNQAIHVFRPVSNRGEAHLELNAFRRKHDCALVISGDSLEHEFVELACDGGNDVSMIQAADCGIGIEGKEGKQASLAADFSITQFKHIGRLLVVHGRNSYKRSAALGQFVMHRGMIISTMQAVFSSIFYFASVPLYQGFLMVGYATIYTMFPVFSLVLDQDVKPEMALLYPELYKDLTKLTLRNASVLRHMRRSNYAISQRPLGGILMYGALVLFDQEFVHVVAISFTALILTELLMVALTVRTWHWLMVVAEFFSLGCYLASLAFLNEYFGPPVALAVSSSNPWEPVLSQNPLPLGQRPLSPGSGFTQQETDWGFRHHAAVKGSIEWRQEGCVESGGGSANLHHSSEDMGSMGFYQSSGPNGAPALESPRIEITAYGQFSDDAVEENSAPVAKRVNSVVTLTLPSAEGYRDPSCLSPASSISSRSGHSEASSYESGYSCNYDNSPQNSPWQSPCVSPKGSSALLSGTQGISPRQSPTGSPRTSVTDENWVAPRGSRSNSPCVGKRKYSFGGNASHKHPVYSPNQSPGLSPQTSPRLSMTEDTWLPNTNQYTNSAIVAAINALSTDGMTDIVEGIPLKTRKTSMEHSASVSLKIEPGGEESGSAEQCHDDYSTSRLTFKKEGYTSFLDVPHHPYWSKPKPYISPSLPALDWQLPSSSGPYSLQIEVQPKSHHRAHYETEGSRGAVKALAGGHPVVQLHGYMESDPLTLQLFIGTADDRLLRPHAFYQVHRITGKTVSTPSHEILQANTKVLEIPLLPESNMRAIIDCAGILKLRNSDIELRKGETDIGRKNTRVRMVFRVHINQPNGRTVSLQVASNPIECSQRSAQELPLVDRQSLDSCPATGGERMLISGHNFQPDSKVVFVEKGQGPTIKTEPHDDYELPRLCAQQHSTGLAKPYYALQAVPAMMPSEPRACVTASYSPQRLTANPSSLSCSSSSPSTSPKLQDLSPTHFSPQCLSPGSNPGLQPSVIPHVSAIQPTPGRYQQSVLYPPSSASSSPGSHPSTPSSAPELIFTPSHSLTQSPATGETTELAKIPLRSEPSPLLQEEGAPVALAISIKQEPQELDQMYLDDVNEIIRNDLSSISVHTHA</sequence>
<keyword evidence="10 20" id="KW-0067">ATP-binding</keyword>
<feature type="transmembrane region" description="Helical" evidence="23">
    <location>
        <begin position="954"/>
        <end position="973"/>
    </location>
</feature>
<proteinExistence type="inferred from homology"/>
<dbReference type="FunFam" id="2.70.150.10:FF:000007">
    <property type="entry name" value="Phospholipid-transporting ATPase"/>
    <property type="match status" value="1"/>
</dbReference>
<dbReference type="OrthoDB" id="377733at2759"/>
<feature type="domain" description="RHD" evidence="24">
    <location>
        <begin position="1377"/>
        <end position="1559"/>
    </location>
</feature>
<dbReference type="FunFam" id="2.60.40.340:FF:000001">
    <property type="entry name" value="Nuclear factor of activated T-cells, cytoplasmic, calcineurin-dependent 2"/>
    <property type="match status" value="1"/>
</dbReference>
<feature type="transmembrane region" description="Helical" evidence="23">
    <location>
        <begin position="357"/>
        <end position="376"/>
    </location>
</feature>
<reference evidence="25 26" key="1">
    <citation type="journal article" date="2019" name="Genome Biol. Evol.">
        <title>Whole-Genome Sequencing of the Giant Devil Catfish, Bagarius yarrelli.</title>
        <authorList>
            <person name="Jiang W."/>
            <person name="Lv Y."/>
            <person name="Cheng L."/>
            <person name="Yang K."/>
            <person name="Chao B."/>
            <person name="Wang X."/>
            <person name="Li Y."/>
            <person name="Pan X."/>
            <person name="You X."/>
            <person name="Zhang Y."/>
            <person name="Yang J."/>
            <person name="Li J."/>
            <person name="Zhang X."/>
            <person name="Liu S."/>
            <person name="Sun C."/>
            <person name="Yang J."/>
            <person name="Shi Q."/>
        </authorList>
    </citation>
    <scope>NUCLEOTIDE SEQUENCE [LARGE SCALE GENOMIC DNA]</scope>
    <source>
        <strain evidence="25">JWS20170419001</strain>
        <tissue evidence="25">Muscle</tissue>
    </source>
</reference>
<keyword evidence="16 23" id="KW-0472">Membrane</keyword>
<dbReference type="GO" id="GO:0005802">
    <property type="term" value="C:trans-Golgi network"/>
    <property type="evidence" value="ECO:0007669"/>
    <property type="project" value="TreeGrafter"/>
</dbReference>
<feature type="binding site" evidence="20">
    <location>
        <position position="716"/>
    </location>
    <ligand>
        <name>ATP</name>
        <dbReference type="ChEBI" id="CHEBI:30616"/>
    </ligand>
</feature>
<evidence type="ECO:0000256" key="7">
    <source>
        <dbReference type="ARBA" id="ARBA00022692"/>
    </source>
</evidence>
<dbReference type="GO" id="GO:0005768">
    <property type="term" value="C:endosome"/>
    <property type="evidence" value="ECO:0007669"/>
    <property type="project" value="TreeGrafter"/>
</dbReference>
<dbReference type="SUPFAM" id="SSF56784">
    <property type="entry name" value="HAD-like"/>
    <property type="match status" value="1"/>
</dbReference>
<feature type="compositionally biased region" description="Low complexity" evidence="22">
    <location>
        <begin position="1724"/>
        <end position="1743"/>
    </location>
</feature>
<dbReference type="GO" id="GO:0005524">
    <property type="term" value="F:ATP binding"/>
    <property type="evidence" value="ECO:0007669"/>
    <property type="project" value="UniProtKB-KW"/>
</dbReference>
<dbReference type="InterPro" id="IPR013783">
    <property type="entry name" value="Ig-like_fold"/>
</dbReference>
<dbReference type="InterPro" id="IPR037059">
    <property type="entry name" value="RHD_DNA_bind_dom_sf"/>
</dbReference>
<dbReference type="InterPro" id="IPR018303">
    <property type="entry name" value="ATPase_P-typ_P_site"/>
</dbReference>
<dbReference type="GO" id="GO:0016887">
    <property type="term" value="F:ATP hydrolysis activity"/>
    <property type="evidence" value="ECO:0007669"/>
    <property type="project" value="InterPro"/>
</dbReference>
<dbReference type="Proteomes" id="UP000319801">
    <property type="component" value="Unassembled WGS sequence"/>
</dbReference>
<evidence type="ECO:0000256" key="20">
    <source>
        <dbReference type="PIRSR" id="PIRSR606539-2"/>
    </source>
</evidence>
<dbReference type="PANTHER" id="PTHR24092:SF50">
    <property type="entry name" value="PHOSPHOLIPID-TRANSPORTING ATPASE IIB-RELATED"/>
    <property type="match status" value="1"/>
</dbReference>
<keyword evidence="12" id="KW-1278">Translocase</keyword>
<feature type="compositionally biased region" description="Polar residues" evidence="22">
    <location>
        <begin position="1681"/>
        <end position="1699"/>
    </location>
</feature>
<dbReference type="Gene3D" id="2.70.150.10">
    <property type="entry name" value="Calcium-transporting ATPase, cytoplasmic transduction domain A"/>
    <property type="match status" value="1"/>
</dbReference>
<comment type="caution">
    <text evidence="25">The sequence shown here is derived from an EMBL/GenBank/DDBJ whole genome shotgun (WGS) entry which is preliminary data.</text>
</comment>
<dbReference type="InterPro" id="IPR023298">
    <property type="entry name" value="ATPase_P-typ_TM_dom_sf"/>
</dbReference>
<dbReference type="GO" id="GO:0009653">
    <property type="term" value="P:anatomical structure morphogenesis"/>
    <property type="evidence" value="ECO:0007669"/>
    <property type="project" value="UniProtKB-ARBA"/>
</dbReference>
<feature type="transmembrane region" description="Helical" evidence="23">
    <location>
        <begin position="980"/>
        <end position="1000"/>
    </location>
</feature>
<evidence type="ECO:0000256" key="21">
    <source>
        <dbReference type="PIRSR" id="PIRSR606539-3"/>
    </source>
</evidence>
<evidence type="ECO:0000256" key="4">
    <source>
        <dbReference type="ARBA" id="ARBA00012189"/>
    </source>
</evidence>
<comment type="similarity">
    <text evidence="3">Belongs to the cation transport ATPase (P-type) (TC 3.A.3) family. Type IV subfamily.</text>
</comment>
<dbReference type="Gene3D" id="3.40.1110.10">
    <property type="entry name" value="Calcium-transporting ATPase, cytoplasmic domain N"/>
    <property type="match status" value="1"/>
</dbReference>
<evidence type="ECO:0000256" key="19">
    <source>
        <dbReference type="PIRSR" id="PIRSR606539-1"/>
    </source>
</evidence>
<dbReference type="InterPro" id="IPR008967">
    <property type="entry name" value="p53-like_TF_DNA-bd_sf"/>
</dbReference>
<dbReference type="PROSITE" id="PS50254">
    <property type="entry name" value="REL_2"/>
    <property type="match status" value="1"/>
</dbReference>
<dbReference type="SUPFAM" id="SSF49417">
    <property type="entry name" value="p53-like transcription factors"/>
    <property type="match status" value="1"/>
</dbReference>
<dbReference type="Pfam" id="PF16212">
    <property type="entry name" value="PhoLip_ATPase_C"/>
    <property type="match status" value="1"/>
</dbReference>
<dbReference type="FunFam" id="3.40.1110.10:FF:000008">
    <property type="entry name" value="Phospholipid-transporting ATPase"/>
    <property type="match status" value="1"/>
</dbReference>
<evidence type="ECO:0000256" key="1">
    <source>
        <dbReference type="ARBA" id="ARBA00001946"/>
    </source>
</evidence>
<dbReference type="InterPro" id="IPR059000">
    <property type="entry name" value="ATPase_P-type_domA"/>
</dbReference>
<evidence type="ECO:0000256" key="10">
    <source>
        <dbReference type="ARBA" id="ARBA00022840"/>
    </source>
</evidence>
<accession>A0A556TPU0</accession>
<feature type="binding site" evidence="20">
    <location>
        <position position="418"/>
    </location>
    <ligand>
        <name>ATP</name>
        <dbReference type="ChEBI" id="CHEBI:30616"/>
    </ligand>
</feature>
<dbReference type="GO" id="GO:0140326">
    <property type="term" value="F:ATPase-coupled intramembrane lipid transporter activity"/>
    <property type="evidence" value="ECO:0007669"/>
    <property type="project" value="UniProtKB-EC"/>
</dbReference>
<dbReference type="InterPro" id="IPR014756">
    <property type="entry name" value="Ig_E-set"/>
</dbReference>
<dbReference type="SUPFAM" id="SSF81296">
    <property type="entry name" value="E set domains"/>
    <property type="match status" value="1"/>
</dbReference>
<dbReference type="InterPro" id="IPR001757">
    <property type="entry name" value="P_typ_ATPase"/>
</dbReference>
<feature type="binding site" evidence="21">
    <location>
        <position position="782"/>
    </location>
    <ligand>
        <name>Mg(2+)</name>
        <dbReference type="ChEBI" id="CHEBI:18420"/>
    </ligand>
</feature>
<evidence type="ECO:0000256" key="23">
    <source>
        <dbReference type="SAM" id="Phobius"/>
    </source>
</evidence>
<feature type="compositionally biased region" description="Low complexity" evidence="22">
    <location>
        <begin position="1662"/>
        <end position="1676"/>
    </location>
</feature>
<dbReference type="NCBIfam" id="TIGR01652">
    <property type="entry name" value="ATPase-Plipid"/>
    <property type="match status" value="1"/>
</dbReference>
<dbReference type="PANTHER" id="PTHR24092">
    <property type="entry name" value="PROBABLE PHOSPHOLIPID-TRANSPORTING ATPASE"/>
    <property type="match status" value="1"/>
</dbReference>
<dbReference type="NCBIfam" id="TIGR01494">
    <property type="entry name" value="ATPase_P-type"/>
    <property type="match status" value="1"/>
</dbReference>
<comment type="cofactor">
    <cofactor evidence="1 21">
        <name>Mg(2+)</name>
        <dbReference type="ChEBI" id="CHEBI:18420"/>
    </cofactor>
</comment>
<keyword evidence="11 21" id="KW-0460">Magnesium</keyword>
<feature type="transmembrane region" description="Helical" evidence="23">
    <location>
        <begin position="843"/>
        <end position="863"/>
    </location>
</feature>
<dbReference type="SUPFAM" id="SSF81660">
    <property type="entry name" value="Metal cation-transporting ATPase, ATP-binding domain N"/>
    <property type="match status" value="1"/>
</dbReference>
<feature type="binding site" evidence="20">
    <location>
        <position position="582"/>
    </location>
    <ligand>
        <name>ATP</name>
        <dbReference type="ChEBI" id="CHEBI:30616"/>
    </ligand>
</feature>
<keyword evidence="7 23" id="KW-0812">Transmembrane</keyword>
<name>A0A556TPU0_BAGYA</name>
<keyword evidence="8 21" id="KW-0479">Metal-binding</keyword>
<keyword evidence="26" id="KW-1185">Reference proteome</keyword>
<feature type="binding site" evidence="21">
    <location>
        <position position="786"/>
    </location>
    <ligand>
        <name>Mg(2+)</name>
        <dbReference type="ChEBI" id="CHEBI:18420"/>
    </ligand>
</feature>
<evidence type="ECO:0000256" key="14">
    <source>
        <dbReference type="ARBA" id="ARBA00023034"/>
    </source>
</evidence>
<evidence type="ECO:0000313" key="25">
    <source>
        <dbReference type="EMBL" id="TSK31522.1"/>
    </source>
</evidence>
<feature type="region of interest" description="Disordered" evidence="22">
    <location>
        <begin position="1659"/>
        <end position="1744"/>
    </location>
</feature>
<gene>
    <name evidence="25" type="ORF">Baya_3632</name>
</gene>
<dbReference type="Pfam" id="PF16209">
    <property type="entry name" value="PhoLip_ATPase_N"/>
    <property type="match status" value="1"/>
</dbReference>
<protein>
    <recommendedName>
        <fullName evidence="5">Probable phospholipid-transporting ATPase IIB</fullName>
        <ecNumber evidence="4">7.6.2.1</ecNumber>
    </recommendedName>
    <alternativeName>
        <fullName evidence="17">ATPase class II type 9B</fullName>
    </alternativeName>
</protein>
<feature type="binding site" evidence="21">
    <location>
        <position position="418"/>
    </location>
    <ligand>
        <name>Mg(2+)</name>
        <dbReference type="ChEBI" id="CHEBI:18420"/>
    </ligand>
</feature>
<dbReference type="Pfam" id="PF13246">
    <property type="entry name" value="Cation_ATPase"/>
    <property type="match status" value="1"/>
</dbReference>
<dbReference type="PRINTS" id="PR01789">
    <property type="entry name" value="NUCFACTORATC"/>
</dbReference>
<feature type="binding site" evidence="20">
    <location>
        <position position="417"/>
    </location>
    <ligand>
        <name>ATP</name>
        <dbReference type="ChEBI" id="CHEBI:30616"/>
    </ligand>
</feature>
<feature type="binding site" evidence="20">
    <location>
        <position position="786"/>
    </location>
    <ligand>
        <name>ATP</name>
        <dbReference type="ChEBI" id="CHEBI:30616"/>
    </ligand>
</feature>
<keyword evidence="9 20" id="KW-0547">Nucleotide-binding</keyword>
<dbReference type="CDD" id="cd07881">
    <property type="entry name" value="RHD-n_NFAT"/>
    <property type="match status" value="1"/>
</dbReference>
<dbReference type="Gene3D" id="2.60.40.340">
    <property type="entry name" value="Rel homology domain (RHD), DNA-binding domain"/>
    <property type="match status" value="1"/>
</dbReference>
<dbReference type="GO" id="GO:0006897">
    <property type="term" value="P:endocytosis"/>
    <property type="evidence" value="ECO:0007669"/>
    <property type="project" value="TreeGrafter"/>
</dbReference>
<dbReference type="InterPro" id="IPR032630">
    <property type="entry name" value="P_typ_ATPase_c"/>
</dbReference>
<dbReference type="GO" id="GO:0000287">
    <property type="term" value="F:magnesium ion binding"/>
    <property type="evidence" value="ECO:0007669"/>
    <property type="project" value="InterPro"/>
</dbReference>
<keyword evidence="6" id="KW-0813">Transport</keyword>
<feature type="active site" description="4-aspartylphosphate intermediate" evidence="19">
    <location>
        <position position="416"/>
    </location>
</feature>
<feature type="binding site" evidence="20">
    <location>
        <position position="606"/>
    </location>
    <ligand>
        <name>ATP</name>
        <dbReference type="ChEBI" id="CHEBI:30616"/>
    </ligand>
</feature>
<evidence type="ECO:0000256" key="11">
    <source>
        <dbReference type="ARBA" id="ARBA00022842"/>
    </source>
</evidence>
<dbReference type="GO" id="GO:0003700">
    <property type="term" value="F:DNA-binding transcription factor activity"/>
    <property type="evidence" value="ECO:0007669"/>
    <property type="project" value="InterPro"/>
</dbReference>
<dbReference type="InterPro" id="IPR008366">
    <property type="entry name" value="NFAT"/>
</dbReference>
<feature type="binding site" evidence="20">
    <location>
        <position position="416"/>
    </location>
    <ligand>
        <name>ATP</name>
        <dbReference type="ChEBI" id="CHEBI:30616"/>
    </ligand>
</feature>
<dbReference type="InterPro" id="IPR008250">
    <property type="entry name" value="ATPase_P-typ_transduc_dom_A_sf"/>
</dbReference>
<evidence type="ECO:0000256" key="16">
    <source>
        <dbReference type="ARBA" id="ARBA00023136"/>
    </source>
</evidence>
<dbReference type="Pfam" id="PF00554">
    <property type="entry name" value="RHD_DNA_bind"/>
    <property type="match status" value="1"/>
</dbReference>
<evidence type="ECO:0000256" key="8">
    <source>
        <dbReference type="ARBA" id="ARBA00022723"/>
    </source>
</evidence>
<feature type="binding site" evidence="20">
    <location>
        <position position="717"/>
    </location>
    <ligand>
        <name>ATP</name>
        <dbReference type="ChEBI" id="CHEBI:30616"/>
    </ligand>
</feature>
<feature type="binding site" evidence="20">
    <location>
        <position position="785"/>
    </location>
    <ligand>
        <name>ATP</name>
        <dbReference type="ChEBI" id="CHEBI:30616"/>
    </ligand>
</feature>
<evidence type="ECO:0000256" key="18">
    <source>
        <dbReference type="ARBA" id="ARBA00034036"/>
    </source>
</evidence>
<feature type="binding site" evidence="21">
    <location>
        <position position="416"/>
    </location>
    <ligand>
        <name>Mg(2+)</name>
        <dbReference type="ChEBI" id="CHEBI:18420"/>
    </ligand>
</feature>
<evidence type="ECO:0000313" key="26">
    <source>
        <dbReference type="Proteomes" id="UP000319801"/>
    </source>
</evidence>
<dbReference type="GO" id="GO:0045332">
    <property type="term" value="P:phospholipid translocation"/>
    <property type="evidence" value="ECO:0007669"/>
    <property type="project" value="TreeGrafter"/>
</dbReference>
<keyword evidence="14" id="KW-0333">Golgi apparatus</keyword>
<dbReference type="EC" id="7.6.2.1" evidence="4"/>
<keyword evidence="15" id="KW-0445">Lipid transport</keyword>
<feature type="compositionally biased region" description="Low complexity" evidence="22">
    <location>
        <begin position="1146"/>
        <end position="1173"/>
    </location>
</feature>
<dbReference type="GO" id="GO:0007399">
    <property type="term" value="P:nervous system development"/>
    <property type="evidence" value="ECO:0007669"/>
    <property type="project" value="UniProtKB-ARBA"/>
</dbReference>
<dbReference type="GO" id="GO:0003677">
    <property type="term" value="F:DNA binding"/>
    <property type="evidence" value="ECO:0007669"/>
    <property type="project" value="InterPro"/>
</dbReference>
<dbReference type="Pfam" id="PF00122">
    <property type="entry name" value="E1-E2_ATPase"/>
    <property type="match status" value="1"/>
</dbReference>
<dbReference type="SUPFAM" id="SSF81665">
    <property type="entry name" value="Calcium ATPase, transmembrane domain M"/>
    <property type="match status" value="1"/>
</dbReference>
<dbReference type="GO" id="GO:0005886">
    <property type="term" value="C:plasma membrane"/>
    <property type="evidence" value="ECO:0007669"/>
    <property type="project" value="TreeGrafter"/>
</dbReference>